<dbReference type="Pfam" id="PF03810">
    <property type="entry name" value="IBN_N"/>
    <property type="match status" value="1"/>
</dbReference>
<dbReference type="STRING" id="341454.A0A4S2N0E1"/>
<dbReference type="OrthoDB" id="431626at2759"/>
<name>A0A4S2N0E1_9PEZI</name>
<dbReference type="InterPro" id="IPR011989">
    <property type="entry name" value="ARM-like"/>
</dbReference>
<protein>
    <submittedName>
        <fullName evidence="6">ARM repeat-containing protein</fullName>
    </submittedName>
</protein>
<dbReference type="InterPro" id="IPR016024">
    <property type="entry name" value="ARM-type_fold"/>
</dbReference>
<dbReference type="PROSITE" id="PS50166">
    <property type="entry name" value="IMPORTIN_B_NT"/>
    <property type="match status" value="1"/>
</dbReference>
<keyword evidence="7" id="KW-1185">Reference proteome</keyword>
<gene>
    <name evidence="6" type="ORF">EX30DRAFT_339705</name>
</gene>
<reference evidence="6 7" key="1">
    <citation type="submission" date="2019-04" db="EMBL/GenBank/DDBJ databases">
        <title>Comparative genomics and transcriptomics to analyze fruiting body development in filamentous ascomycetes.</title>
        <authorList>
            <consortium name="DOE Joint Genome Institute"/>
            <person name="Lutkenhaus R."/>
            <person name="Traeger S."/>
            <person name="Breuer J."/>
            <person name="Kuo A."/>
            <person name="Lipzen A."/>
            <person name="Pangilinan J."/>
            <person name="Dilworth D."/>
            <person name="Sandor L."/>
            <person name="Poggeler S."/>
            <person name="Barry K."/>
            <person name="Grigoriev I.V."/>
            <person name="Nowrousian M."/>
        </authorList>
    </citation>
    <scope>NUCLEOTIDE SEQUENCE [LARGE SCALE GENOMIC DNA]</scope>
    <source>
        <strain evidence="6 7">CBS 389.68</strain>
    </source>
</reference>
<dbReference type="Pfam" id="PF25018">
    <property type="entry name" value="HEAT_IPO9_c"/>
    <property type="match status" value="1"/>
</dbReference>
<dbReference type="GO" id="GO:0005829">
    <property type="term" value="C:cytosol"/>
    <property type="evidence" value="ECO:0007669"/>
    <property type="project" value="TreeGrafter"/>
</dbReference>
<dbReference type="InterPro" id="IPR056840">
    <property type="entry name" value="HEAT_IPO9_central"/>
</dbReference>
<dbReference type="GO" id="GO:0006606">
    <property type="term" value="P:protein import into nucleus"/>
    <property type="evidence" value="ECO:0007669"/>
    <property type="project" value="TreeGrafter"/>
</dbReference>
<dbReference type="InParanoid" id="A0A4S2N0E1"/>
<keyword evidence="2" id="KW-0813">Transport</keyword>
<dbReference type="PANTHER" id="PTHR10997">
    <property type="entry name" value="IMPORTIN-7, 8, 11"/>
    <property type="match status" value="1"/>
</dbReference>
<dbReference type="Proteomes" id="UP000298138">
    <property type="component" value="Unassembled WGS sequence"/>
</dbReference>
<evidence type="ECO:0000256" key="1">
    <source>
        <dbReference type="ARBA" id="ARBA00004123"/>
    </source>
</evidence>
<dbReference type="SUPFAM" id="SSF48371">
    <property type="entry name" value="ARM repeat"/>
    <property type="match status" value="1"/>
</dbReference>
<dbReference type="SMART" id="SM00913">
    <property type="entry name" value="IBN_N"/>
    <property type="match status" value="1"/>
</dbReference>
<evidence type="ECO:0000259" key="5">
    <source>
        <dbReference type="PROSITE" id="PS50166"/>
    </source>
</evidence>
<keyword evidence="3" id="KW-0653">Protein transport</keyword>
<feature type="domain" description="Importin N-terminal" evidence="5">
    <location>
        <begin position="23"/>
        <end position="99"/>
    </location>
</feature>
<organism evidence="6 7">
    <name type="scientific">Ascodesmis nigricans</name>
    <dbReference type="NCBI Taxonomy" id="341454"/>
    <lineage>
        <taxon>Eukaryota</taxon>
        <taxon>Fungi</taxon>
        <taxon>Dikarya</taxon>
        <taxon>Ascomycota</taxon>
        <taxon>Pezizomycotina</taxon>
        <taxon>Pezizomycetes</taxon>
        <taxon>Pezizales</taxon>
        <taxon>Ascodesmidaceae</taxon>
        <taxon>Ascodesmis</taxon>
    </lineage>
</organism>
<dbReference type="GO" id="GO:0005635">
    <property type="term" value="C:nuclear envelope"/>
    <property type="evidence" value="ECO:0007669"/>
    <property type="project" value="TreeGrafter"/>
</dbReference>
<evidence type="ECO:0000256" key="4">
    <source>
        <dbReference type="ARBA" id="ARBA00023242"/>
    </source>
</evidence>
<sequence length="1011" mass="111322">MESKLLSILDQTLQNEDEPRRTAESQLEALYPDSSFPVALVNIAAAAEAPLVSRKTALTTLKRYVNRCWSAGFEEFTGPLTPGEVKTHIKRQMFSIITSDLRQVRSIAAAIVGKIAVADYPDEWPELLPTLLKLISDGNDAQASGALHVLGDVIEEGLGDDLFLQLAEQIVELLYSVATAKNKSFSVRSLATSTFKSCIDTLGTLLGGDETNIVAFAHQAINHWVPFIINALEAPLPADVEDRKGMLALKIQAIKTVTQAKIHFPRSFDESIERLFAATWSDMNLLKERYVAEFVREDTDGKLVNADGLPYSLDLYVLEQIDFIQTCLGTKVVRDRIEQAGFDTAGGSPFSQMMFTTVMLSQIGGEDRMMWEADLNVFLSEECAVSANYTPRTACGDLALKLFECFPDRTLQALYDHTQSVFRMGAEGAYVKEAALYLWDQLLHEIADREYPVDENLAKGLLQLIVQAMCDESDDFLRARGYAAAATLTEAACSSIRGQVTELMEQSIRAATSDKSPVVEICAIRSFQKYCHSVSGEQLRGFQVGIITAIRMFMDHKGAEDLDDAQDVLAELVETIQAAAGIDHGAVLNSNLQVPELLFKFASLSTNNYHIHGLVEDTFDSIIRGLRGNYIPLCERILPLLIPMLEEKPDKSNHELVALAESVLAHLIDNGTTPLPQGFVATVMPHLTRVLSTSVDTDIVSEGAKALTYILNHDVAQLLNYQSPIPDSKSGLEMTLIIIDRLLRPDITEATAAEVGTLAGELVVKAGDKLGQLLPGLLGAVAGRLINAAYPPFVQSLSLVFARLIQTQAKDVVDFLQSLTIAGRNGLEAVLSTWLGHTTIFTGYDDIYQNILALCHLYNLQDPRLNNIYVQGDLIVPETSRIMTRSRARANPDRYTSIPVPVKILKLLTQELGPNVEQNMSAVGGRGLVGTQQNDPEDEDEWEDLPEVPGMTRDELLALGGSGRTSRQIDDEVYGVLIGFFKEVMSKNIGNFQELYNQLTPEEQRILSLIH</sequence>
<dbReference type="GO" id="GO:0031267">
    <property type="term" value="F:small GTPase binding"/>
    <property type="evidence" value="ECO:0007669"/>
    <property type="project" value="InterPro"/>
</dbReference>
<evidence type="ECO:0000256" key="3">
    <source>
        <dbReference type="ARBA" id="ARBA00022927"/>
    </source>
</evidence>
<comment type="subcellular location">
    <subcellularLocation>
        <location evidence="1">Nucleus</location>
    </subcellularLocation>
</comment>
<accession>A0A4S2N0E1</accession>
<evidence type="ECO:0000313" key="6">
    <source>
        <dbReference type="EMBL" id="TGZ82423.1"/>
    </source>
</evidence>
<dbReference type="Gene3D" id="1.25.10.10">
    <property type="entry name" value="Leucine-rich Repeat Variant"/>
    <property type="match status" value="1"/>
</dbReference>
<dbReference type="PANTHER" id="PTHR10997:SF9">
    <property type="entry name" value="IMPORTIN-9"/>
    <property type="match status" value="1"/>
</dbReference>
<evidence type="ECO:0000256" key="2">
    <source>
        <dbReference type="ARBA" id="ARBA00022448"/>
    </source>
</evidence>
<proteinExistence type="predicted"/>
<dbReference type="InterPro" id="IPR001494">
    <property type="entry name" value="Importin-beta_N"/>
</dbReference>
<dbReference type="EMBL" id="ML220115">
    <property type="protein sequence ID" value="TGZ82423.1"/>
    <property type="molecule type" value="Genomic_DNA"/>
</dbReference>
<evidence type="ECO:0000313" key="7">
    <source>
        <dbReference type="Proteomes" id="UP000298138"/>
    </source>
</evidence>
<dbReference type="AlphaFoldDB" id="A0A4S2N0E1"/>
<keyword evidence="4" id="KW-0539">Nucleus</keyword>
<dbReference type="FunCoup" id="A0A4S2N0E1">
    <property type="interactions" value="1067"/>
</dbReference>